<reference evidence="2" key="1">
    <citation type="submission" date="2020-09" db="EMBL/GenBank/DDBJ databases">
        <title>Genome seq and assembly of Tianweitania sp.</title>
        <authorList>
            <person name="Chhetri G."/>
        </authorList>
    </citation>
    <scope>NUCLEOTIDE SEQUENCE</scope>
    <source>
        <strain evidence="2">Rool2</strain>
    </source>
</reference>
<dbReference type="Pfam" id="PF09980">
    <property type="entry name" value="DUF2214"/>
    <property type="match status" value="1"/>
</dbReference>
<organism evidence="2 3">
    <name type="scientific">Oryzicola mucosus</name>
    <dbReference type="NCBI Taxonomy" id="2767425"/>
    <lineage>
        <taxon>Bacteria</taxon>
        <taxon>Pseudomonadati</taxon>
        <taxon>Pseudomonadota</taxon>
        <taxon>Alphaproteobacteria</taxon>
        <taxon>Hyphomicrobiales</taxon>
        <taxon>Phyllobacteriaceae</taxon>
        <taxon>Oryzicola</taxon>
    </lineage>
</organism>
<keyword evidence="3" id="KW-1185">Reference proteome</keyword>
<comment type="caution">
    <text evidence="2">The sequence shown here is derived from an EMBL/GenBank/DDBJ whole genome shotgun (WGS) entry which is preliminary data.</text>
</comment>
<name>A0A8J6PTH2_9HYPH</name>
<accession>A0A8J6PTH2</accession>
<sequence>MVDLLLAIAHHLLAFTLVGALAVEFAVIRPGLERAQVSVAAAADAIYGMSALLIIIVGVGRVVFGLKGWEFYIATPAFWAKMAAFGVAGVLSIRPTIVILKWRKAGHAEAIPLKDIEKVRTALKAELFFLALVPICAAAMARGY</sequence>
<feature type="transmembrane region" description="Helical" evidence="1">
    <location>
        <begin position="78"/>
        <end position="102"/>
    </location>
</feature>
<dbReference type="AlphaFoldDB" id="A0A8J6PTH2"/>
<evidence type="ECO:0000256" key="1">
    <source>
        <dbReference type="SAM" id="Phobius"/>
    </source>
</evidence>
<gene>
    <name evidence="2" type="ORF">ICI42_00565</name>
</gene>
<keyword evidence="1" id="KW-1133">Transmembrane helix</keyword>
<protein>
    <submittedName>
        <fullName evidence="2">DUF2214 family protein</fullName>
    </submittedName>
</protein>
<evidence type="ECO:0000313" key="3">
    <source>
        <dbReference type="Proteomes" id="UP000643405"/>
    </source>
</evidence>
<dbReference type="Proteomes" id="UP000643405">
    <property type="component" value="Unassembled WGS sequence"/>
</dbReference>
<dbReference type="EMBL" id="JACVVX010000001">
    <property type="protein sequence ID" value="MBD0413147.1"/>
    <property type="molecule type" value="Genomic_DNA"/>
</dbReference>
<evidence type="ECO:0000313" key="2">
    <source>
        <dbReference type="EMBL" id="MBD0413147.1"/>
    </source>
</evidence>
<feature type="transmembrane region" description="Helical" evidence="1">
    <location>
        <begin position="46"/>
        <end position="66"/>
    </location>
</feature>
<dbReference type="RefSeq" id="WP_188162600.1">
    <property type="nucleotide sequence ID" value="NZ_JACVVX010000001.1"/>
</dbReference>
<proteinExistence type="predicted"/>
<keyword evidence="1" id="KW-0472">Membrane</keyword>
<keyword evidence="1" id="KW-0812">Transmembrane</keyword>
<dbReference type="InterPro" id="IPR018706">
    <property type="entry name" value="DUF2214_membrane"/>
</dbReference>